<evidence type="ECO:0000256" key="2">
    <source>
        <dbReference type="PROSITE-ProRule" id="PRU00059"/>
    </source>
</evidence>
<comment type="caution">
    <text evidence="2">Lacks conserved residue(s) required for the propagation of feature annotation.</text>
</comment>
<dbReference type="GO" id="GO:0005886">
    <property type="term" value="C:plasma membrane"/>
    <property type="evidence" value="ECO:0007669"/>
    <property type="project" value="TreeGrafter"/>
</dbReference>
<dbReference type="PROSITE" id="PS51257">
    <property type="entry name" value="PROKAR_LIPOPROTEIN"/>
    <property type="match status" value="1"/>
</dbReference>
<dbReference type="AlphaFoldDB" id="A0A1A9ZZ15"/>
<name>A0A1A9ZZ15_GLOPL</name>
<dbReference type="PROSITE" id="PS01180">
    <property type="entry name" value="CUB"/>
    <property type="match status" value="1"/>
</dbReference>
<protein>
    <submittedName>
        <fullName evidence="4">CUB domain-containing protein</fullName>
    </submittedName>
</protein>
<dbReference type="Pfam" id="PF00431">
    <property type="entry name" value="CUB"/>
    <property type="match status" value="1"/>
</dbReference>
<feature type="domain" description="CUB" evidence="3">
    <location>
        <begin position="167"/>
        <end position="291"/>
    </location>
</feature>
<dbReference type="Gene3D" id="2.60.120.290">
    <property type="entry name" value="Spermadhesin, CUB domain"/>
    <property type="match status" value="1"/>
</dbReference>
<accession>A0A1A9ZZ15</accession>
<dbReference type="Proteomes" id="UP000092445">
    <property type="component" value="Unassembled WGS sequence"/>
</dbReference>
<dbReference type="SMART" id="SM00042">
    <property type="entry name" value="CUB"/>
    <property type="match status" value="1"/>
</dbReference>
<dbReference type="PANTHER" id="PTHR47537:SF2">
    <property type="entry name" value="CUBILIN"/>
    <property type="match status" value="1"/>
</dbReference>
<dbReference type="STRING" id="7398.A0A1A9ZZ15"/>
<keyword evidence="5" id="KW-1185">Reference proteome</keyword>
<organism evidence="4 5">
    <name type="scientific">Glossina pallidipes</name>
    <name type="common">Tsetse fly</name>
    <dbReference type="NCBI Taxonomy" id="7398"/>
    <lineage>
        <taxon>Eukaryota</taxon>
        <taxon>Metazoa</taxon>
        <taxon>Ecdysozoa</taxon>
        <taxon>Arthropoda</taxon>
        <taxon>Hexapoda</taxon>
        <taxon>Insecta</taxon>
        <taxon>Pterygota</taxon>
        <taxon>Neoptera</taxon>
        <taxon>Endopterygota</taxon>
        <taxon>Diptera</taxon>
        <taxon>Brachycera</taxon>
        <taxon>Muscomorpha</taxon>
        <taxon>Hippoboscoidea</taxon>
        <taxon>Glossinidae</taxon>
        <taxon>Glossina</taxon>
    </lineage>
</organism>
<reference evidence="4" key="2">
    <citation type="submission" date="2020-05" db="UniProtKB">
        <authorList>
            <consortium name="EnsemblMetazoa"/>
        </authorList>
    </citation>
    <scope>IDENTIFICATION</scope>
    <source>
        <strain evidence="4">IAEA</strain>
    </source>
</reference>
<dbReference type="InterPro" id="IPR035914">
    <property type="entry name" value="Sperma_CUB_dom_sf"/>
</dbReference>
<evidence type="ECO:0000259" key="3">
    <source>
        <dbReference type="PROSITE" id="PS01180"/>
    </source>
</evidence>
<reference evidence="5" key="1">
    <citation type="submission" date="2014-03" db="EMBL/GenBank/DDBJ databases">
        <authorList>
            <person name="Aksoy S."/>
            <person name="Warren W."/>
            <person name="Wilson R.K."/>
        </authorList>
    </citation>
    <scope>NUCLEOTIDE SEQUENCE [LARGE SCALE GENOMIC DNA]</scope>
    <source>
        <strain evidence="5">IAEA</strain>
    </source>
</reference>
<evidence type="ECO:0000313" key="5">
    <source>
        <dbReference type="Proteomes" id="UP000092445"/>
    </source>
</evidence>
<dbReference type="PANTHER" id="PTHR47537">
    <property type="entry name" value="CUBILIN"/>
    <property type="match status" value="1"/>
</dbReference>
<sequence length="346" mass="40104">MKNVYYKFALKKIGCKPRIFTVALLSSFFSFTCSCLDYIEIFPYLREPVVEDITMAEYMFCNYSQSFLPPQPTPSSNFDSINDKRLANLSSTTQIHTTTTRPMFLLHTDEFIYSSHRILAIRVRFNKSLPGAKQLINNWPLQLTGEYRFLKKEHFQNDGRLIKNSYCDYYFFSDSENSYEALKVWKYFHSPRFPAKYPAHIKCFYKFIGRRNSHVQVAFEEINIPKGENGCDLDKLIIYDSESANTNKIVDVLCDFPPVRVFLSSGPDLIIEFNASSNTTAKGFRGKFRFVQNEVIVIDTQQYVKTTEGNQSRIPNYENEKIGNTQGKCGNYYCAVHIVAHTNLQI</sequence>
<proteinExistence type="predicted"/>
<dbReference type="VEuPathDB" id="VectorBase:GPAI029373"/>
<evidence type="ECO:0000256" key="1">
    <source>
        <dbReference type="ARBA" id="ARBA00023157"/>
    </source>
</evidence>
<evidence type="ECO:0000313" key="4">
    <source>
        <dbReference type="EnsemblMetazoa" id="GPAI029373-PA"/>
    </source>
</evidence>
<dbReference type="CDD" id="cd00041">
    <property type="entry name" value="CUB"/>
    <property type="match status" value="1"/>
</dbReference>
<keyword evidence="1" id="KW-1015">Disulfide bond</keyword>
<dbReference type="InterPro" id="IPR053207">
    <property type="entry name" value="Non-NMDA_GluR_Accessory"/>
</dbReference>
<dbReference type="InterPro" id="IPR000859">
    <property type="entry name" value="CUB_dom"/>
</dbReference>
<dbReference type="EnsemblMetazoa" id="GPAI029373-RA">
    <property type="protein sequence ID" value="GPAI029373-PA"/>
    <property type="gene ID" value="GPAI029373"/>
</dbReference>
<dbReference type="SUPFAM" id="SSF49854">
    <property type="entry name" value="Spermadhesin, CUB domain"/>
    <property type="match status" value="1"/>
</dbReference>